<dbReference type="GO" id="GO:0008289">
    <property type="term" value="F:lipid binding"/>
    <property type="evidence" value="ECO:0007669"/>
    <property type="project" value="UniProtKB-KW"/>
</dbReference>
<dbReference type="InterPro" id="IPR043168">
    <property type="entry name" value="DegV_C"/>
</dbReference>
<dbReference type="RefSeq" id="WP_366924436.1">
    <property type="nucleotide sequence ID" value="NZ_CP121694.1"/>
</dbReference>
<keyword evidence="1" id="KW-0446">Lipid-binding</keyword>
<dbReference type="Proteomes" id="UP001329915">
    <property type="component" value="Chromosome"/>
</dbReference>
<dbReference type="InterPro" id="IPR003797">
    <property type="entry name" value="DegV"/>
</dbReference>
<dbReference type="EMBL" id="CP121694">
    <property type="protein sequence ID" value="WRO21603.1"/>
    <property type="molecule type" value="Genomic_DNA"/>
</dbReference>
<dbReference type="PROSITE" id="PS51482">
    <property type="entry name" value="DEGV"/>
    <property type="match status" value="1"/>
</dbReference>
<sequence length="281" mass="30404">MRKIALVTDSTADIPRQVAAKDNIQVMPLTILFGDKEYLDGVDIQSDEFYDKLQKSKELPRSSQPSPADFTTLYKDLLEHYSEIISIHLSSSLSGTINSAQLAKEKLKAKIHIVDSKSISLGIGLMVAEAAKCIKEGLNVKDTMDKISYVRENSETLFTLNTLEYLSKGGRIGKVSGMLGSMLNIKPIVRVNDEGIYVPFGKARSQNKALKTLEQGFEKLANGRKPVKLAVAHGAASEAAARLKDSLENALGIKASLFTQVGPVIGVHTGPGTIGAAVQYE</sequence>
<evidence type="ECO:0000256" key="1">
    <source>
        <dbReference type="ARBA" id="ARBA00023121"/>
    </source>
</evidence>
<protein>
    <submittedName>
        <fullName evidence="2">DegV family protein</fullName>
    </submittedName>
</protein>
<organism evidence="2 3">
    <name type="scientific">Metallumcola ferriviriculae</name>
    <dbReference type="NCBI Taxonomy" id="3039180"/>
    <lineage>
        <taxon>Bacteria</taxon>
        <taxon>Bacillati</taxon>
        <taxon>Bacillota</taxon>
        <taxon>Clostridia</taxon>
        <taxon>Neomoorellales</taxon>
        <taxon>Desulfitibacteraceae</taxon>
        <taxon>Metallumcola</taxon>
    </lineage>
</organism>
<dbReference type="AlphaFoldDB" id="A0AAU0ULZ2"/>
<dbReference type="PANTHER" id="PTHR33434">
    <property type="entry name" value="DEGV DOMAIN-CONTAINING PROTEIN DR_1986-RELATED"/>
    <property type="match status" value="1"/>
</dbReference>
<reference evidence="2 3" key="1">
    <citation type="submission" date="2023-04" db="EMBL/GenBank/DDBJ databases">
        <authorList>
            <person name="Hsu D."/>
        </authorList>
    </citation>
    <scope>NUCLEOTIDE SEQUENCE [LARGE SCALE GENOMIC DNA]</scope>
    <source>
        <strain evidence="2 3">MK1</strain>
    </source>
</reference>
<evidence type="ECO:0000313" key="2">
    <source>
        <dbReference type="EMBL" id="WRO21603.1"/>
    </source>
</evidence>
<proteinExistence type="predicted"/>
<keyword evidence="3" id="KW-1185">Reference proteome</keyword>
<dbReference type="Pfam" id="PF02645">
    <property type="entry name" value="DegV"/>
    <property type="match status" value="1"/>
</dbReference>
<gene>
    <name evidence="2" type="ORF">MFMK1_001413</name>
</gene>
<dbReference type="NCBIfam" id="TIGR00762">
    <property type="entry name" value="DegV"/>
    <property type="match status" value="1"/>
</dbReference>
<dbReference type="InterPro" id="IPR050270">
    <property type="entry name" value="DegV_domain_contain"/>
</dbReference>
<name>A0AAU0ULZ2_9FIRM</name>
<dbReference type="PANTHER" id="PTHR33434:SF2">
    <property type="entry name" value="FATTY ACID-BINDING PROTEIN TM_1468"/>
    <property type="match status" value="1"/>
</dbReference>
<dbReference type="Gene3D" id="3.30.1180.10">
    <property type="match status" value="1"/>
</dbReference>
<dbReference type="KEGG" id="dbc:MFMK1_001413"/>
<dbReference type="SUPFAM" id="SSF82549">
    <property type="entry name" value="DAK1/DegV-like"/>
    <property type="match status" value="1"/>
</dbReference>
<evidence type="ECO:0000313" key="3">
    <source>
        <dbReference type="Proteomes" id="UP001329915"/>
    </source>
</evidence>
<dbReference type="Gene3D" id="3.40.50.10170">
    <property type="match status" value="1"/>
</dbReference>
<accession>A0AAU0ULZ2</accession>